<evidence type="ECO:0000256" key="15">
    <source>
        <dbReference type="ARBA" id="ARBA00022958"/>
    </source>
</evidence>
<keyword evidence="9 19" id="KW-0808">Transferase</keyword>
<accession>A0AAD3SGH5</accession>
<evidence type="ECO:0000256" key="11">
    <source>
        <dbReference type="ARBA" id="ARBA00022741"/>
    </source>
</evidence>
<dbReference type="PANTHER" id="PTHR11817">
    <property type="entry name" value="PYRUVATE KINASE"/>
    <property type="match status" value="1"/>
</dbReference>
<dbReference type="SUPFAM" id="SSF51621">
    <property type="entry name" value="Phosphoenolpyruvate/pyruvate domain"/>
    <property type="match status" value="1"/>
</dbReference>
<keyword evidence="17" id="KW-0670">Pyruvate</keyword>
<dbReference type="InterPro" id="IPR015813">
    <property type="entry name" value="Pyrv/PenolPyrv_kinase-like_dom"/>
</dbReference>
<comment type="similarity">
    <text evidence="5 19">Belongs to the pyruvate kinase family.</text>
</comment>
<dbReference type="NCBIfam" id="NF004491">
    <property type="entry name" value="PRK05826.1"/>
    <property type="match status" value="1"/>
</dbReference>
<dbReference type="CDD" id="cd00288">
    <property type="entry name" value="Pyruvate_Kinase"/>
    <property type="match status" value="1"/>
</dbReference>
<name>A0AAD3SGH5_NEPGR</name>
<dbReference type="FunFam" id="2.40.33.10:FF:000001">
    <property type="entry name" value="Pyruvate kinase"/>
    <property type="match status" value="1"/>
</dbReference>
<dbReference type="FunFam" id="3.20.20.60:FF:000001">
    <property type="entry name" value="Pyruvate kinase"/>
    <property type="match status" value="1"/>
</dbReference>
<comment type="subcellular location">
    <subcellularLocation>
        <location evidence="3">Cytoplasm</location>
    </subcellularLocation>
</comment>
<dbReference type="GO" id="GO:0005524">
    <property type="term" value="F:ATP binding"/>
    <property type="evidence" value="ECO:0007669"/>
    <property type="project" value="UniProtKB-KW"/>
</dbReference>
<keyword evidence="11" id="KW-0547">Nucleotide-binding</keyword>
<keyword evidence="23" id="KW-1185">Reference proteome</keyword>
<dbReference type="EC" id="2.7.1.40" evidence="7 19"/>
<sequence length="736" mass="79850">MTNGAAISKDGERQPIVAGNGRWQIASANETPSNSDSQRLSNIRFGHSLCEWLDKWVLASKNSPKSIAGRARKRGSRRIRNGAFPLDHGLGGPGCFCTGRSDAVAAAATAVVVAKQLLRRFREVWRMANIDIEGILKEIPNDGRVPKTKIVCTIGPASRSVPMLEKLLRAGMNVARFNFSHGTHEYHQETLNNLKIAMQNTQILCAVMLDTKGPEIRTGFLKDAKPIQLKEGQELTVTTDYSIKGDEKMISMSYKKLPVDLKPGSTILCSDGTITLTVLSCDPAAGTVRCRCENTAMLGERKNVNLPGVVVDLPTLTEKDKEDILEWGVPNNIDMIALSFVRKGSDLVNVRKVLGPHAKRIQLMSKVENQEGVINFDEILRETDSFMVARGDLGMEIPVEKIFLAQKMMIYKCNLAGKPVVTATQMLESMIKSPRPTRAEATDVANAVLDGSDCVMLSGESAAGAYPELAVKIMARICIEAESSLDYAAIFKEMIRATPLPMSPLESLASSAVRTANKAEAKLIVVLTRGGTTAKLVAKYRPAVPILSVVVPVLTTDSFDWTCSDETPARHSLIYRGLIPLLAEGSAKATDTESTEVILDAALKKATERGLCQPGDAIVALHRIGAASVVKICIVKSNLSALEALQFIPRGNTYAACCPTVWQEESSLSLLPYAVKGSCEHGLSDLGCFIFTDFFSTLKYVAMAASTAAPDHNEVILVTTTREEGGNEKAKKRRMN</sequence>
<dbReference type="AlphaFoldDB" id="A0AAD3SGH5"/>
<evidence type="ECO:0000256" key="6">
    <source>
        <dbReference type="ARBA" id="ARBA00011881"/>
    </source>
</evidence>
<dbReference type="GO" id="GO:0000287">
    <property type="term" value="F:magnesium ion binding"/>
    <property type="evidence" value="ECO:0007669"/>
    <property type="project" value="InterPro"/>
</dbReference>
<dbReference type="Pfam" id="PF00224">
    <property type="entry name" value="PK"/>
    <property type="match status" value="1"/>
</dbReference>
<keyword evidence="13" id="KW-0067">ATP-binding</keyword>
<comment type="catalytic activity">
    <reaction evidence="18 19">
        <text>pyruvate + ATP = phosphoenolpyruvate + ADP + H(+)</text>
        <dbReference type="Rhea" id="RHEA:18157"/>
        <dbReference type="ChEBI" id="CHEBI:15361"/>
        <dbReference type="ChEBI" id="CHEBI:15378"/>
        <dbReference type="ChEBI" id="CHEBI:30616"/>
        <dbReference type="ChEBI" id="CHEBI:58702"/>
        <dbReference type="ChEBI" id="CHEBI:456216"/>
        <dbReference type="EC" id="2.7.1.40"/>
    </reaction>
</comment>
<dbReference type="InterPro" id="IPR001697">
    <property type="entry name" value="Pyr_Knase"/>
</dbReference>
<reference evidence="22" key="1">
    <citation type="submission" date="2023-05" db="EMBL/GenBank/DDBJ databases">
        <title>Nepenthes gracilis genome sequencing.</title>
        <authorList>
            <person name="Fukushima K."/>
        </authorList>
    </citation>
    <scope>NUCLEOTIDE SEQUENCE</scope>
    <source>
        <strain evidence="22">SING2019-196</strain>
    </source>
</reference>
<keyword evidence="15" id="KW-0630">Potassium</keyword>
<dbReference type="InterPro" id="IPR015793">
    <property type="entry name" value="Pyrv_Knase_brl"/>
</dbReference>
<comment type="caution">
    <text evidence="22">The sequence shown here is derived from an EMBL/GenBank/DDBJ whole genome shotgun (WGS) entry which is preliminary data.</text>
</comment>
<dbReference type="SUPFAM" id="SSF52935">
    <property type="entry name" value="PK C-terminal domain-like"/>
    <property type="match status" value="1"/>
</dbReference>
<evidence type="ECO:0000259" key="21">
    <source>
        <dbReference type="Pfam" id="PF02887"/>
    </source>
</evidence>
<dbReference type="PRINTS" id="PR01050">
    <property type="entry name" value="PYRUVTKNASE"/>
</dbReference>
<dbReference type="InterPro" id="IPR015795">
    <property type="entry name" value="Pyrv_Knase_C"/>
</dbReference>
<keyword evidence="12 19" id="KW-0418">Kinase</keyword>
<evidence type="ECO:0000256" key="13">
    <source>
        <dbReference type="ARBA" id="ARBA00022840"/>
    </source>
</evidence>
<evidence type="ECO:0000256" key="1">
    <source>
        <dbReference type="ARBA" id="ARBA00001946"/>
    </source>
</evidence>
<comment type="cofactor">
    <cofactor evidence="2">
        <name>K(+)</name>
        <dbReference type="ChEBI" id="CHEBI:29103"/>
    </cofactor>
</comment>
<evidence type="ECO:0000256" key="18">
    <source>
        <dbReference type="ARBA" id="ARBA00048152"/>
    </source>
</evidence>
<evidence type="ECO:0000256" key="16">
    <source>
        <dbReference type="ARBA" id="ARBA00023152"/>
    </source>
</evidence>
<organism evidence="22 23">
    <name type="scientific">Nepenthes gracilis</name>
    <name type="common">Slender pitcher plant</name>
    <dbReference type="NCBI Taxonomy" id="150966"/>
    <lineage>
        <taxon>Eukaryota</taxon>
        <taxon>Viridiplantae</taxon>
        <taxon>Streptophyta</taxon>
        <taxon>Embryophyta</taxon>
        <taxon>Tracheophyta</taxon>
        <taxon>Spermatophyta</taxon>
        <taxon>Magnoliopsida</taxon>
        <taxon>eudicotyledons</taxon>
        <taxon>Gunneridae</taxon>
        <taxon>Pentapetalae</taxon>
        <taxon>Caryophyllales</taxon>
        <taxon>Nepenthaceae</taxon>
        <taxon>Nepenthes</taxon>
    </lineage>
</organism>
<keyword evidence="10" id="KW-0479">Metal-binding</keyword>
<comment type="cofactor">
    <cofactor evidence="1">
        <name>Mg(2+)</name>
        <dbReference type="ChEBI" id="CHEBI:18420"/>
    </cofactor>
</comment>
<dbReference type="InterPro" id="IPR015806">
    <property type="entry name" value="Pyrv_Knase_insert_dom_sf"/>
</dbReference>
<dbReference type="GO" id="GO:0005737">
    <property type="term" value="C:cytoplasm"/>
    <property type="evidence" value="ECO:0007669"/>
    <property type="project" value="UniProtKB-SubCell"/>
</dbReference>
<dbReference type="InterPro" id="IPR018209">
    <property type="entry name" value="Pyrv_Knase_AS"/>
</dbReference>
<evidence type="ECO:0000256" key="10">
    <source>
        <dbReference type="ARBA" id="ARBA00022723"/>
    </source>
</evidence>
<comment type="subunit">
    <text evidence="6">Homotetramer.</text>
</comment>
<keyword evidence="8" id="KW-0963">Cytoplasm</keyword>
<dbReference type="SUPFAM" id="SSF50800">
    <property type="entry name" value="PK beta-barrel domain-like"/>
    <property type="match status" value="1"/>
</dbReference>
<dbReference type="Gene3D" id="3.20.20.60">
    <property type="entry name" value="Phosphoenolpyruvate-binding domains"/>
    <property type="match status" value="1"/>
</dbReference>
<protein>
    <recommendedName>
        <fullName evidence="7 19">Pyruvate kinase</fullName>
        <ecNumber evidence="7 19">2.7.1.40</ecNumber>
    </recommendedName>
</protein>
<evidence type="ECO:0000259" key="20">
    <source>
        <dbReference type="Pfam" id="PF00224"/>
    </source>
</evidence>
<dbReference type="PROSITE" id="PS00110">
    <property type="entry name" value="PYRUVATE_KINASE"/>
    <property type="match status" value="1"/>
</dbReference>
<evidence type="ECO:0000256" key="8">
    <source>
        <dbReference type="ARBA" id="ARBA00022490"/>
    </source>
</evidence>
<dbReference type="InterPro" id="IPR040442">
    <property type="entry name" value="Pyrv_kinase-like_dom_sf"/>
</dbReference>
<evidence type="ECO:0000256" key="2">
    <source>
        <dbReference type="ARBA" id="ARBA00001958"/>
    </source>
</evidence>
<dbReference type="FunFam" id="3.40.1380.20:FF:000005">
    <property type="entry name" value="Pyruvate kinase"/>
    <property type="match status" value="1"/>
</dbReference>
<evidence type="ECO:0000256" key="4">
    <source>
        <dbReference type="ARBA" id="ARBA00004997"/>
    </source>
</evidence>
<dbReference type="Pfam" id="PF02887">
    <property type="entry name" value="PK_C"/>
    <property type="match status" value="1"/>
</dbReference>
<evidence type="ECO:0000256" key="14">
    <source>
        <dbReference type="ARBA" id="ARBA00022842"/>
    </source>
</evidence>
<evidence type="ECO:0000256" key="12">
    <source>
        <dbReference type="ARBA" id="ARBA00022777"/>
    </source>
</evidence>
<feature type="domain" description="Pyruvate kinase barrel" evidence="20">
    <location>
        <begin position="146"/>
        <end position="471"/>
    </location>
</feature>
<evidence type="ECO:0000313" key="23">
    <source>
        <dbReference type="Proteomes" id="UP001279734"/>
    </source>
</evidence>
<dbReference type="GO" id="GO:0006950">
    <property type="term" value="P:response to stress"/>
    <property type="evidence" value="ECO:0007669"/>
    <property type="project" value="UniProtKB-ARBA"/>
</dbReference>
<dbReference type="InterPro" id="IPR036918">
    <property type="entry name" value="Pyrv_Knase_C_sf"/>
</dbReference>
<evidence type="ECO:0000256" key="9">
    <source>
        <dbReference type="ARBA" id="ARBA00022679"/>
    </source>
</evidence>
<dbReference type="Proteomes" id="UP001279734">
    <property type="component" value="Unassembled WGS sequence"/>
</dbReference>
<evidence type="ECO:0000256" key="5">
    <source>
        <dbReference type="ARBA" id="ARBA00008663"/>
    </source>
</evidence>
<proteinExistence type="inferred from homology"/>
<dbReference type="Gene3D" id="2.40.33.10">
    <property type="entry name" value="PK beta-barrel domain-like"/>
    <property type="match status" value="1"/>
</dbReference>
<feature type="domain" description="Pyruvate kinase C-terminal" evidence="21">
    <location>
        <begin position="506"/>
        <end position="624"/>
    </location>
</feature>
<evidence type="ECO:0000256" key="7">
    <source>
        <dbReference type="ARBA" id="ARBA00012142"/>
    </source>
</evidence>
<evidence type="ECO:0000256" key="19">
    <source>
        <dbReference type="RuleBase" id="RU000504"/>
    </source>
</evidence>
<gene>
    <name evidence="22" type="ORF">Nepgr_012724</name>
</gene>
<comment type="pathway">
    <text evidence="4 19">Carbohydrate degradation; glycolysis; pyruvate from D-glyceraldehyde 3-phosphate: step 5/5.</text>
</comment>
<evidence type="ECO:0000313" key="22">
    <source>
        <dbReference type="EMBL" id="GMH10883.1"/>
    </source>
</evidence>
<dbReference type="GO" id="GO:0030955">
    <property type="term" value="F:potassium ion binding"/>
    <property type="evidence" value="ECO:0007669"/>
    <property type="project" value="InterPro"/>
</dbReference>
<dbReference type="NCBIfam" id="TIGR01064">
    <property type="entry name" value="pyruv_kin"/>
    <property type="match status" value="1"/>
</dbReference>
<dbReference type="EMBL" id="BSYO01000010">
    <property type="protein sequence ID" value="GMH10883.1"/>
    <property type="molecule type" value="Genomic_DNA"/>
</dbReference>
<dbReference type="InterPro" id="IPR011037">
    <property type="entry name" value="Pyrv_Knase-like_insert_dom_sf"/>
</dbReference>
<evidence type="ECO:0000256" key="17">
    <source>
        <dbReference type="ARBA" id="ARBA00023317"/>
    </source>
</evidence>
<dbReference type="Gene3D" id="3.40.1380.20">
    <property type="entry name" value="Pyruvate kinase, C-terminal domain"/>
    <property type="match status" value="1"/>
</dbReference>
<dbReference type="GO" id="GO:0004743">
    <property type="term" value="F:pyruvate kinase activity"/>
    <property type="evidence" value="ECO:0007669"/>
    <property type="project" value="UniProtKB-EC"/>
</dbReference>
<dbReference type="NCBIfam" id="NF004978">
    <property type="entry name" value="PRK06354.1"/>
    <property type="match status" value="1"/>
</dbReference>
<keyword evidence="14 19" id="KW-0460">Magnesium</keyword>
<evidence type="ECO:0000256" key="3">
    <source>
        <dbReference type="ARBA" id="ARBA00004496"/>
    </source>
</evidence>
<keyword evidence="16 19" id="KW-0324">Glycolysis</keyword>
<dbReference type="GO" id="GO:0016301">
    <property type="term" value="F:kinase activity"/>
    <property type="evidence" value="ECO:0007669"/>
    <property type="project" value="UniProtKB-KW"/>
</dbReference>